<accession>A0ABT9NSM3</accession>
<evidence type="ECO:0000313" key="3">
    <source>
        <dbReference type="Proteomes" id="UP001240447"/>
    </source>
</evidence>
<organism evidence="2 3">
    <name type="scientific">Nocardioides massiliensis</name>
    <dbReference type="NCBI Taxonomy" id="1325935"/>
    <lineage>
        <taxon>Bacteria</taxon>
        <taxon>Bacillati</taxon>
        <taxon>Actinomycetota</taxon>
        <taxon>Actinomycetes</taxon>
        <taxon>Propionibacteriales</taxon>
        <taxon>Nocardioidaceae</taxon>
        <taxon>Nocardioides</taxon>
    </lineage>
</organism>
<name>A0ABT9NSM3_9ACTN</name>
<evidence type="ECO:0000313" key="2">
    <source>
        <dbReference type="EMBL" id="MDP9823418.1"/>
    </source>
</evidence>
<proteinExistence type="predicted"/>
<dbReference type="RefSeq" id="WP_068122768.1">
    <property type="nucleotide sequence ID" value="NZ_CCXJ01000607.1"/>
</dbReference>
<reference evidence="2 3" key="1">
    <citation type="submission" date="2023-07" db="EMBL/GenBank/DDBJ databases">
        <title>Sequencing the genomes of 1000 actinobacteria strains.</title>
        <authorList>
            <person name="Klenk H.-P."/>
        </authorList>
    </citation>
    <scope>NUCLEOTIDE SEQUENCE [LARGE SCALE GENOMIC DNA]</scope>
    <source>
        <strain evidence="2 3">GD13</strain>
    </source>
</reference>
<feature type="region of interest" description="Disordered" evidence="1">
    <location>
        <begin position="137"/>
        <end position="166"/>
    </location>
</feature>
<protein>
    <submittedName>
        <fullName evidence="2">Uncharacterized protein</fullName>
    </submittedName>
</protein>
<dbReference type="Proteomes" id="UP001240447">
    <property type="component" value="Unassembled WGS sequence"/>
</dbReference>
<gene>
    <name evidence="2" type="ORF">J2S59_003227</name>
</gene>
<feature type="compositionally biased region" description="Polar residues" evidence="1">
    <location>
        <begin position="142"/>
        <end position="166"/>
    </location>
</feature>
<evidence type="ECO:0000256" key="1">
    <source>
        <dbReference type="SAM" id="MobiDB-lite"/>
    </source>
</evidence>
<sequence length="166" mass="17472">MLAASPLLSRTLRTAGLALLPASQRVPVTLLLRPFADDGTVLRLTARGTTIRLEEYAASALTVALLRAECDCEEHRVAGAAHRTVLAPDAVPDAAVEIDGARRFGWRGIEAALLGPDQVAPYLEELLERIAQSPVATGRAGSATQPLHDSGWSATSIPSEASTRAV</sequence>
<keyword evidence="3" id="KW-1185">Reference proteome</keyword>
<dbReference type="EMBL" id="JAUSQM010000001">
    <property type="protein sequence ID" value="MDP9823418.1"/>
    <property type="molecule type" value="Genomic_DNA"/>
</dbReference>
<comment type="caution">
    <text evidence="2">The sequence shown here is derived from an EMBL/GenBank/DDBJ whole genome shotgun (WGS) entry which is preliminary data.</text>
</comment>